<dbReference type="PROSITE" id="PS50011">
    <property type="entry name" value="PROTEIN_KINASE_DOM"/>
    <property type="match status" value="1"/>
</dbReference>
<organism evidence="12 13">
    <name type="scientific">Allacma fusca</name>
    <dbReference type="NCBI Taxonomy" id="39272"/>
    <lineage>
        <taxon>Eukaryota</taxon>
        <taxon>Metazoa</taxon>
        <taxon>Ecdysozoa</taxon>
        <taxon>Arthropoda</taxon>
        <taxon>Hexapoda</taxon>
        <taxon>Collembola</taxon>
        <taxon>Symphypleona</taxon>
        <taxon>Sminthuridae</taxon>
        <taxon>Allacma</taxon>
    </lineage>
</organism>
<dbReference type="InterPro" id="IPR017441">
    <property type="entry name" value="Protein_kinase_ATP_BS"/>
</dbReference>
<dbReference type="Pfam" id="PF18346">
    <property type="entry name" value="SH3_15"/>
    <property type="match status" value="2"/>
</dbReference>
<evidence type="ECO:0000256" key="1">
    <source>
        <dbReference type="ARBA" id="ARBA00004906"/>
    </source>
</evidence>
<evidence type="ECO:0000313" key="13">
    <source>
        <dbReference type="Proteomes" id="UP000708208"/>
    </source>
</evidence>
<evidence type="ECO:0000313" key="12">
    <source>
        <dbReference type="EMBL" id="CAG7822598.1"/>
    </source>
</evidence>
<accession>A0A8J2PGL4</accession>
<keyword evidence="7" id="KW-0833">Ubl conjugation pathway</keyword>
<reference evidence="12" key="1">
    <citation type="submission" date="2021-06" db="EMBL/GenBank/DDBJ databases">
        <authorList>
            <person name="Hodson N. C."/>
            <person name="Mongue J. A."/>
            <person name="Jaron S. K."/>
        </authorList>
    </citation>
    <scope>NUCLEOTIDE SEQUENCE</scope>
</reference>
<evidence type="ECO:0000256" key="9">
    <source>
        <dbReference type="ARBA" id="ARBA00022840"/>
    </source>
</evidence>
<keyword evidence="3" id="KW-0479">Metal-binding</keyword>
<dbReference type="PANTHER" id="PTHR44329">
    <property type="entry name" value="SERINE/THREONINE-PROTEIN KINASE TNNI3K-RELATED"/>
    <property type="match status" value="1"/>
</dbReference>
<dbReference type="InterPro" id="IPR051681">
    <property type="entry name" value="Ser/Thr_Kinases-Pseudokinases"/>
</dbReference>
<name>A0A8J2PGL4_9HEXA</name>
<evidence type="ECO:0000256" key="4">
    <source>
        <dbReference type="ARBA" id="ARBA00022737"/>
    </source>
</evidence>
<dbReference type="InterPro" id="IPR040847">
    <property type="entry name" value="SH3_15"/>
</dbReference>
<dbReference type="AlphaFoldDB" id="A0A8J2PGL4"/>
<keyword evidence="9 10" id="KW-0067">ATP-binding</keyword>
<dbReference type="UniPathway" id="UPA00143"/>
<dbReference type="Proteomes" id="UP000708208">
    <property type="component" value="Unassembled WGS sequence"/>
</dbReference>
<keyword evidence="5 10" id="KW-0547">Nucleotide-binding</keyword>
<dbReference type="PROSITE" id="PS00107">
    <property type="entry name" value="PROTEIN_KINASE_ATP"/>
    <property type="match status" value="1"/>
</dbReference>
<keyword evidence="4" id="KW-0677">Repeat</keyword>
<keyword evidence="6" id="KW-0863">Zinc-finger</keyword>
<evidence type="ECO:0000256" key="6">
    <source>
        <dbReference type="ARBA" id="ARBA00022771"/>
    </source>
</evidence>
<dbReference type="Pfam" id="PF00069">
    <property type="entry name" value="Pkinase"/>
    <property type="match status" value="1"/>
</dbReference>
<dbReference type="OrthoDB" id="7700243at2759"/>
<feature type="domain" description="Protein kinase" evidence="11">
    <location>
        <begin position="350"/>
        <end position="628"/>
    </location>
</feature>
<dbReference type="InterPro" id="IPR008271">
    <property type="entry name" value="Ser/Thr_kinase_AS"/>
</dbReference>
<feature type="binding site" evidence="10">
    <location>
        <position position="383"/>
    </location>
    <ligand>
        <name>ATP</name>
        <dbReference type="ChEBI" id="CHEBI:30616"/>
    </ligand>
</feature>
<dbReference type="SMART" id="SM00220">
    <property type="entry name" value="S_TKc"/>
    <property type="match status" value="1"/>
</dbReference>
<dbReference type="GO" id="GO:0016567">
    <property type="term" value="P:protein ubiquitination"/>
    <property type="evidence" value="ECO:0007669"/>
    <property type="project" value="UniProtKB-UniPathway"/>
</dbReference>
<dbReference type="EMBL" id="CAJVCH010526862">
    <property type="protein sequence ID" value="CAG7822598.1"/>
    <property type="molecule type" value="Genomic_DNA"/>
</dbReference>
<evidence type="ECO:0000259" key="11">
    <source>
        <dbReference type="PROSITE" id="PS50011"/>
    </source>
</evidence>
<dbReference type="GO" id="GO:0005524">
    <property type="term" value="F:ATP binding"/>
    <property type="evidence" value="ECO:0007669"/>
    <property type="project" value="UniProtKB-UniRule"/>
</dbReference>
<evidence type="ECO:0000256" key="7">
    <source>
        <dbReference type="ARBA" id="ARBA00022786"/>
    </source>
</evidence>
<evidence type="ECO:0000256" key="8">
    <source>
        <dbReference type="ARBA" id="ARBA00022833"/>
    </source>
</evidence>
<keyword evidence="2" id="KW-0808">Transferase</keyword>
<dbReference type="GO" id="GO:0008270">
    <property type="term" value="F:zinc ion binding"/>
    <property type="evidence" value="ECO:0007669"/>
    <property type="project" value="UniProtKB-KW"/>
</dbReference>
<comment type="caution">
    <text evidence="12">The sequence shown here is derived from an EMBL/GenBank/DDBJ whole genome shotgun (WGS) entry which is preliminary data.</text>
</comment>
<gene>
    <name evidence="12" type="ORF">AFUS01_LOCUS32860</name>
</gene>
<dbReference type="InterPro" id="IPR000719">
    <property type="entry name" value="Prot_kinase_dom"/>
</dbReference>
<dbReference type="PROSITE" id="PS00108">
    <property type="entry name" value="PROTEIN_KINASE_ST"/>
    <property type="match status" value="1"/>
</dbReference>
<dbReference type="GO" id="GO:0004674">
    <property type="term" value="F:protein serine/threonine kinase activity"/>
    <property type="evidence" value="ECO:0007669"/>
    <property type="project" value="TreeGrafter"/>
</dbReference>
<evidence type="ECO:0000256" key="5">
    <source>
        <dbReference type="ARBA" id="ARBA00022741"/>
    </source>
</evidence>
<comment type="pathway">
    <text evidence="1">Protein modification; protein ubiquitination.</text>
</comment>
<keyword evidence="8" id="KW-0862">Zinc</keyword>
<keyword evidence="13" id="KW-1185">Reference proteome</keyword>
<proteinExistence type="predicted"/>
<sequence>MEDSAGNPLALGDIVKTLGSRLVLQALPDEAKEEHAEVLADKYAVIHGIKGEDVDIEIDRLNIMARLSPVGLKFHRVGMRVTLGDDSVATIGLYVKPLSDVKEIKNAQRTVAWLHGMEETCGKTGRVVKILKNSEILVQFAWGPRYYYDPKALLGSSEGQIETQDPRGKVILLGTLIQIELSAPTFQTQQAAVVLPYLGNYSELPGMYAKVEAITIKPFSIAKKIWISCNRKKYYVNVESLQVVDTVLDENRKAIKVGDEIKLCSDLGKVKKAQTAEFGGWNGQIKKFLGQKGTVVAILPDVSEFTSLMIEVEFAGEKFTLNPQVVTNTSVTEKIQNNNELQEINRKDIECSKIKLGQGGFGAVYKGEWKQKDGSKQTVAIKKFHASIAAKFRAEAMEEAKTQFSLRHPNVVTLHGYSTQNDLWLIMDFVEGWDLACIINKEEKPMTLTDKKKVKLALEMCTAIAYIHQKGYLHCDIKPNNMMIDCNTEKLYICDFGIARYFDADKYDPKKYVTQYTNNMVGTPYYLAPECFQADPTTKKYKAPSTHSDVWSLGLVLYELFTQKMMVNTVPEFHLFSAAKVISDDLFIKKRLQDLPQKIIPVVTKALDFKRSNRQSAQELAEFFHEYLFDVTRS</sequence>
<evidence type="ECO:0000256" key="10">
    <source>
        <dbReference type="PROSITE-ProRule" id="PRU10141"/>
    </source>
</evidence>
<evidence type="ECO:0000256" key="3">
    <source>
        <dbReference type="ARBA" id="ARBA00022723"/>
    </source>
</evidence>
<evidence type="ECO:0000256" key="2">
    <source>
        <dbReference type="ARBA" id="ARBA00022679"/>
    </source>
</evidence>
<dbReference type="CDD" id="cd14014">
    <property type="entry name" value="STKc_PknB_like"/>
    <property type="match status" value="1"/>
</dbReference>
<protein>
    <recommendedName>
        <fullName evidence="11">Protein kinase domain-containing protein</fullName>
    </recommendedName>
</protein>